<gene>
    <name evidence="9" type="ORF">SAMN05444001_101276</name>
</gene>
<dbReference type="CDD" id="cd05403">
    <property type="entry name" value="NT_KNTase_like"/>
    <property type="match status" value="1"/>
</dbReference>
<dbReference type="GO" id="GO:0046872">
    <property type="term" value="F:metal ion binding"/>
    <property type="evidence" value="ECO:0007669"/>
    <property type="project" value="UniProtKB-KW"/>
</dbReference>
<evidence type="ECO:0000313" key="10">
    <source>
        <dbReference type="Proteomes" id="UP000236725"/>
    </source>
</evidence>
<reference evidence="9 10" key="1">
    <citation type="submission" date="2016-10" db="EMBL/GenBank/DDBJ databases">
        <authorList>
            <person name="Varghese N."/>
            <person name="Submissions S."/>
        </authorList>
    </citation>
    <scope>NUCLEOTIDE SEQUENCE [LARGE SCALE GENOMIC DNA]</scope>
    <source>
        <strain evidence="9 10">DSM 29073</strain>
    </source>
</reference>
<keyword evidence="2" id="KW-0808">Transferase</keyword>
<dbReference type="GO" id="GO:0016779">
    <property type="term" value="F:nucleotidyltransferase activity"/>
    <property type="evidence" value="ECO:0007669"/>
    <property type="project" value="UniProtKB-KW"/>
</dbReference>
<protein>
    <recommendedName>
        <fullName evidence="8">Polymerase beta nucleotidyltransferase domain-containing protein</fullName>
    </recommendedName>
</protein>
<keyword evidence="7" id="KW-0460">Magnesium</keyword>
<evidence type="ECO:0000256" key="3">
    <source>
        <dbReference type="ARBA" id="ARBA00022695"/>
    </source>
</evidence>
<dbReference type="Gene3D" id="3.30.460.10">
    <property type="entry name" value="Beta Polymerase, domain 2"/>
    <property type="match status" value="1"/>
</dbReference>
<dbReference type="Pfam" id="PF18765">
    <property type="entry name" value="Polbeta"/>
    <property type="match status" value="1"/>
</dbReference>
<dbReference type="InterPro" id="IPR052038">
    <property type="entry name" value="Type-VII_TA_antitoxin"/>
</dbReference>
<evidence type="ECO:0000256" key="5">
    <source>
        <dbReference type="ARBA" id="ARBA00022741"/>
    </source>
</evidence>
<dbReference type="InterPro" id="IPR041633">
    <property type="entry name" value="Polbeta"/>
</dbReference>
<evidence type="ECO:0000256" key="7">
    <source>
        <dbReference type="ARBA" id="ARBA00022842"/>
    </source>
</evidence>
<evidence type="ECO:0000256" key="6">
    <source>
        <dbReference type="ARBA" id="ARBA00022840"/>
    </source>
</evidence>
<keyword evidence="4" id="KW-0479">Metal-binding</keyword>
<organism evidence="9 10">
    <name type="scientific">Parabacteroides chinchillae</name>
    <dbReference type="NCBI Taxonomy" id="871327"/>
    <lineage>
        <taxon>Bacteria</taxon>
        <taxon>Pseudomonadati</taxon>
        <taxon>Bacteroidota</taxon>
        <taxon>Bacteroidia</taxon>
        <taxon>Bacteroidales</taxon>
        <taxon>Tannerellaceae</taxon>
        <taxon>Parabacteroides</taxon>
    </lineage>
</organism>
<feature type="domain" description="Polymerase beta nucleotidyltransferase" evidence="8">
    <location>
        <begin position="32"/>
        <end position="117"/>
    </location>
</feature>
<dbReference type="PANTHER" id="PTHR33571">
    <property type="entry name" value="SSL8005 PROTEIN"/>
    <property type="match status" value="1"/>
</dbReference>
<evidence type="ECO:0000313" key="9">
    <source>
        <dbReference type="EMBL" id="SEF45929.1"/>
    </source>
</evidence>
<keyword evidence="10" id="KW-1185">Reference proteome</keyword>
<proteinExistence type="predicted"/>
<evidence type="ECO:0000256" key="4">
    <source>
        <dbReference type="ARBA" id="ARBA00022723"/>
    </source>
</evidence>
<comment type="cofactor">
    <cofactor evidence="1">
        <name>Mg(2+)</name>
        <dbReference type="ChEBI" id="CHEBI:18420"/>
    </cofactor>
</comment>
<dbReference type="InterPro" id="IPR043519">
    <property type="entry name" value="NT_sf"/>
</dbReference>
<dbReference type="EMBL" id="FNVS01000001">
    <property type="protein sequence ID" value="SEF45929.1"/>
    <property type="molecule type" value="Genomic_DNA"/>
</dbReference>
<keyword evidence="5" id="KW-0547">Nucleotide-binding</keyword>
<comment type="caution">
    <text evidence="9">The sequence shown here is derived from an EMBL/GenBank/DDBJ whole genome shotgun (WGS) entry which is preliminary data.</text>
</comment>
<keyword evidence="3" id="KW-0548">Nucleotidyltransferase</keyword>
<dbReference type="Proteomes" id="UP000236725">
    <property type="component" value="Unassembled WGS sequence"/>
</dbReference>
<accession>A0A8G2F1L9</accession>
<evidence type="ECO:0000256" key="2">
    <source>
        <dbReference type="ARBA" id="ARBA00022679"/>
    </source>
</evidence>
<dbReference type="AlphaFoldDB" id="A0A8G2F1L9"/>
<name>A0A8G2F1L9_9BACT</name>
<dbReference type="PANTHER" id="PTHR33571:SF14">
    <property type="entry name" value="PROTEIN ADENYLYLTRANSFERASE MJ0435-RELATED"/>
    <property type="match status" value="1"/>
</dbReference>
<dbReference type="SUPFAM" id="SSF81301">
    <property type="entry name" value="Nucleotidyltransferase"/>
    <property type="match status" value="1"/>
</dbReference>
<evidence type="ECO:0000256" key="1">
    <source>
        <dbReference type="ARBA" id="ARBA00001946"/>
    </source>
</evidence>
<sequence length="118" mass="13506">MVIPKIVWIFVSVHQLILKMKTTAEYISILKEYMQQNAGKYGISHMGIFGSVARGEQKEGSDVDIYYQADNTPTLSIIGQIQNDLERLLERPVDLVRIRDKMNKLLLKEIQDEGIAIQ</sequence>
<evidence type="ECO:0000259" key="8">
    <source>
        <dbReference type="Pfam" id="PF18765"/>
    </source>
</evidence>
<keyword evidence="6" id="KW-0067">ATP-binding</keyword>
<dbReference type="GO" id="GO:0005524">
    <property type="term" value="F:ATP binding"/>
    <property type="evidence" value="ECO:0007669"/>
    <property type="project" value="UniProtKB-KW"/>
</dbReference>